<reference evidence="1 2" key="1">
    <citation type="journal article" date="2006" name="Science">
        <title>The genome of black cottonwood, Populus trichocarpa (Torr. &amp; Gray).</title>
        <authorList>
            <person name="Tuskan G.A."/>
            <person name="Difazio S."/>
            <person name="Jansson S."/>
            <person name="Bohlmann J."/>
            <person name="Grigoriev I."/>
            <person name="Hellsten U."/>
            <person name="Putnam N."/>
            <person name="Ralph S."/>
            <person name="Rombauts S."/>
            <person name="Salamov A."/>
            <person name="Schein J."/>
            <person name="Sterck L."/>
            <person name="Aerts A."/>
            <person name="Bhalerao R.R."/>
            <person name="Bhalerao R.P."/>
            <person name="Blaudez D."/>
            <person name="Boerjan W."/>
            <person name="Brun A."/>
            <person name="Brunner A."/>
            <person name="Busov V."/>
            <person name="Campbell M."/>
            <person name="Carlson J."/>
            <person name="Chalot M."/>
            <person name="Chapman J."/>
            <person name="Chen G.L."/>
            <person name="Cooper D."/>
            <person name="Coutinho P.M."/>
            <person name="Couturier J."/>
            <person name="Covert S."/>
            <person name="Cronk Q."/>
            <person name="Cunningham R."/>
            <person name="Davis J."/>
            <person name="Degroeve S."/>
            <person name="Dejardin A."/>
            <person name="Depamphilis C."/>
            <person name="Detter J."/>
            <person name="Dirks B."/>
            <person name="Dubchak I."/>
            <person name="Duplessis S."/>
            <person name="Ehlting J."/>
            <person name="Ellis B."/>
            <person name="Gendler K."/>
            <person name="Goodstein D."/>
            <person name="Gribskov M."/>
            <person name="Grimwood J."/>
            <person name="Groover A."/>
            <person name="Gunter L."/>
            <person name="Hamberger B."/>
            <person name="Heinze B."/>
            <person name="Helariutta Y."/>
            <person name="Henrissat B."/>
            <person name="Holligan D."/>
            <person name="Holt R."/>
            <person name="Huang W."/>
            <person name="Islam-Faridi N."/>
            <person name="Jones S."/>
            <person name="Jones-Rhoades M."/>
            <person name="Jorgensen R."/>
            <person name="Joshi C."/>
            <person name="Kangasjarvi J."/>
            <person name="Karlsson J."/>
            <person name="Kelleher C."/>
            <person name="Kirkpatrick R."/>
            <person name="Kirst M."/>
            <person name="Kohler A."/>
            <person name="Kalluri U."/>
            <person name="Larimer F."/>
            <person name="Leebens-Mack J."/>
            <person name="Leple J.C."/>
            <person name="Locascio P."/>
            <person name="Lou Y."/>
            <person name="Lucas S."/>
            <person name="Martin F."/>
            <person name="Montanini B."/>
            <person name="Napoli C."/>
            <person name="Nelson D.R."/>
            <person name="Nelson C."/>
            <person name="Nieminen K."/>
            <person name="Nilsson O."/>
            <person name="Pereda V."/>
            <person name="Peter G."/>
            <person name="Philippe R."/>
            <person name="Pilate G."/>
            <person name="Poliakov A."/>
            <person name="Razumovskaya J."/>
            <person name="Richardson P."/>
            <person name="Rinaldi C."/>
            <person name="Ritland K."/>
            <person name="Rouze P."/>
            <person name="Ryaboy D."/>
            <person name="Schmutz J."/>
            <person name="Schrader J."/>
            <person name="Segerman B."/>
            <person name="Shin H."/>
            <person name="Siddiqui A."/>
            <person name="Sterky F."/>
            <person name="Terry A."/>
            <person name="Tsai C.J."/>
            <person name="Uberbacher E."/>
            <person name="Unneberg P."/>
            <person name="Vahala J."/>
            <person name="Wall K."/>
            <person name="Wessler S."/>
            <person name="Yang G."/>
            <person name="Yin T."/>
            <person name="Douglas C."/>
            <person name="Marra M."/>
            <person name="Sandberg G."/>
            <person name="Van de Peer Y."/>
            <person name="Rokhsar D."/>
        </authorList>
    </citation>
    <scope>NUCLEOTIDE SEQUENCE [LARGE SCALE GENOMIC DNA]</scope>
    <source>
        <strain evidence="2">cv. Nisqually</strain>
    </source>
</reference>
<gene>
    <name evidence="1" type="ORF">POPTR_007G006100v4</name>
</gene>
<accession>A0ACC0SNT2</accession>
<evidence type="ECO:0000313" key="2">
    <source>
        <dbReference type="Proteomes" id="UP000006729"/>
    </source>
</evidence>
<dbReference type="EMBL" id="CM009296">
    <property type="protein sequence ID" value="KAI9390860.1"/>
    <property type="molecule type" value="Genomic_DNA"/>
</dbReference>
<comment type="caution">
    <text evidence="1">The sequence shown here is derived from an EMBL/GenBank/DDBJ whole genome shotgun (WGS) entry which is preliminary data.</text>
</comment>
<keyword evidence="2" id="KW-1185">Reference proteome</keyword>
<name>A0ACC0SNT2_POPTR</name>
<proteinExistence type="predicted"/>
<organism evidence="1 2">
    <name type="scientific">Populus trichocarpa</name>
    <name type="common">Western balsam poplar</name>
    <name type="synonym">Populus balsamifera subsp. trichocarpa</name>
    <dbReference type="NCBI Taxonomy" id="3694"/>
    <lineage>
        <taxon>Eukaryota</taxon>
        <taxon>Viridiplantae</taxon>
        <taxon>Streptophyta</taxon>
        <taxon>Embryophyta</taxon>
        <taxon>Tracheophyta</taxon>
        <taxon>Spermatophyta</taxon>
        <taxon>Magnoliopsida</taxon>
        <taxon>eudicotyledons</taxon>
        <taxon>Gunneridae</taxon>
        <taxon>Pentapetalae</taxon>
        <taxon>rosids</taxon>
        <taxon>fabids</taxon>
        <taxon>Malpighiales</taxon>
        <taxon>Salicaceae</taxon>
        <taxon>Saliceae</taxon>
        <taxon>Populus</taxon>
    </lineage>
</organism>
<sequence>MATSKKPSKESKLKRILKVPLKILTSARDFYMKGMTEYSDQVYVMSNPTGNLNNMPRSYSVSSSKSNHFDDDYRELIRAASTRSTLGRSNNMDVRARQQYITRDKKSAAEVADNMSRSRSVAIGRIDEETSTCDFDEDQDVKAKTGHVYPRSRSYAVSKRTPTRAF</sequence>
<protein>
    <submittedName>
        <fullName evidence="1">Uncharacterized protein</fullName>
    </submittedName>
</protein>
<evidence type="ECO:0000313" key="1">
    <source>
        <dbReference type="EMBL" id="KAI9390860.1"/>
    </source>
</evidence>
<dbReference type="Proteomes" id="UP000006729">
    <property type="component" value="Chromosome 7"/>
</dbReference>